<dbReference type="AlphaFoldDB" id="A0A1Z3NBS2"/>
<organism evidence="2 3">
    <name type="scientific">Bdellovibrio bacteriovorus</name>
    <dbReference type="NCBI Taxonomy" id="959"/>
    <lineage>
        <taxon>Bacteria</taxon>
        <taxon>Pseudomonadati</taxon>
        <taxon>Bdellovibrionota</taxon>
        <taxon>Bdellovibrionia</taxon>
        <taxon>Bdellovibrionales</taxon>
        <taxon>Pseudobdellovibrionaceae</taxon>
        <taxon>Bdellovibrio</taxon>
    </lineage>
</organism>
<gene>
    <name evidence="2" type="ORF">B9G79_15760</name>
</gene>
<protein>
    <submittedName>
        <fullName evidence="2">Uncharacterized protein</fullName>
    </submittedName>
</protein>
<feature type="chain" id="PRO_5012012168" evidence="1">
    <location>
        <begin position="19"/>
        <end position="142"/>
    </location>
</feature>
<dbReference type="EMBL" id="CP020946">
    <property type="protein sequence ID" value="ASD64919.1"/>
    <property type="molecule type" value="Genomic_DNA"/>
</dbReference>
<reference evidence="2 3" key="1">
    <citation type="submission" date="2017-04" db="EMBL/GenBank/DDBJ databases">
        <title>Whole genome sequence of Bdellovibrio bacteriovorus strain SSB218315.</title>
        <authorList>
            <person name="Oyedara O."/>
            <person name="Rodriguez-Perez M.A."/>
        </authorList>
    </citation>
    <scope>NUCLEOTIDE SEQUENCE [LARGE SCALE GENOMIC DNA]</scope>
    <source>
        <strain evidence="2 3">SSB218315</strain>
    </source>
</reference>
<dbReference type="Proteomes" id="UP000197003">
    <property type="component" value="Chromosome"/>
</dbReference>
<feature type="signal peptide" evidence="1">
    <location>
        <begin position="1"/>
        <end position="18"/>
    </location>
</feature>
<sequence>MKKVLMVALLMAGVQAQADTEMRVYTNAEGCTVIQEARTNGTTYDIEMAGQRAFVGVLHDRSTGDIAAFCDDVKITSTAKGLKMECAKNQNGGLTTRGAAELGLLKDGTLTSISVIGQVKKLLGWQTDTEISCANLEEDVGP</sequence>
<evidence type="ECO:0000256" key="1">
    <source>
        <dbReference type="SAM" id="SignalP"/>
    </source>
</evidence>
<accession>A0A1Z3NBS2</accession>
<keyword evidence="1" id="KW-0732">Signal</keyword>
<evidence type="ECO:0000313" key="2">
    <source>
        <dbReference type="EMBL" id="ASD64919.1"/>
    </source>
</evidence>
<proteinExistence type="predicted"/>
<evidence type="ECO:0000313" key="3">
    <source>
        <dbReference type="Proteomes" id="UP000197003"/>
    </source>
</evidence>
<dbReference type="OrthoDB" id="5293739at2"/>
<dbReference type="RefSeq" id="WP_088566341.1">
    <property type="nucleotide sequence ID" value="NZ_CP020946.1"/>
</dbReference>
<name>A0A1Z3NBS2_BDEBC</name>